<dbReference type="EMBL" id="JH604637">
    <property type="protein sequence ID" value="EHY64996.1"/>
    <property type="molecule type" value="Genomic_DNA"/>
</dbReference>
<name>H8ZEN1_NEMA1</name>
<accession>H8ZEN1</accession>
<dbReference type="Proteomes" id="UP000005622">
    <property type="component" value="Unassembled WGS sequence"/>
</dbReference>
<feature type="transmembrane region" description="Helical" evidence="1">
    <location>
        <begin position="12"/>
        <end position="31"/>
    </location>
</feature>
<sequence>MLYIICAPRIEFLIFVPALIFGVSFIYKKVFKITMAVAVYILILSFTVCIPVILVDSIFYIIMHRSMIRLYGMIFSIFPMVIIGIISQYLATINLSGCVDPSSDSRTNIIRQVTMIIGNFICGLVFYLSIVCTRDNAIIIRK</sequence>
<keyword evidence="1" id="KW-0812">Transmembrane</keyword>
<feature type="transmembrane region" description="Helical" evidence="1">
    <location>
        <begin position="37"/>
        <end position="63"/>
    </location>
</feature>
<keyword evidence="1" id="KW-1133">Transmembrane helix</keyword>
<dbReference type="HOGENOM" id="CLU_1816309_0_0_1"/>
<reference evidence="2" key="1">
    <citation type="submission" date="2011-03" db="EMBL/GenBank/DDBJ databases">
        <title>The Genome Sequence of Nematocida sp1 strain ERTm2.</title>
        <authorList>
            <consortium name="The Broad Institute Genome Sequencing Platform"/>
            <consortium name="The Broad Institute Genome Sequencing Center for Infectious Disease"/>
            <person name="Cuomo C."/>
            <person name="Troemel E."/>
            <person name="Young S.K."/>
            <person name="Zeng Q."/>
            <person name="Gargeya S."/>
            <person name="Fitzgerald M."/>
            <person name="Haas B."/>
            <person name="Abouelleil A."/>
            <person name="Alvarado L."/>
            <person name="Arachchi H.M."/>
            <person name="Berlin A."/>
            <person name="Brown A."/>
            <person name="Chapman S.B."/>
            <person name="Chen Z."/>
            <person name="Dunbar C."/>
            <person name="Freedman E."/>
            <person name="Gearin G."/>
            <person name="Gellesch M."/>
            <person name="Goldberg J."/>
            <person name="Griggs A."/>
            <person name="Gujja S."/>
            <person name="Heilman E.R."/>
            <person name="Heiman D."/>
            <person name="Howarth C."/>
            <person name="Larson L."/>
            <person name="Lui A."/>
            <person name="MacDonald P.J.P."/>
            <person name="Mehta T."/>
            <person name="Montmayeur A."/>
            <person name="Murphy C."/>
            <person name="Neiman D."/>
            <person name="Pearson M."/>
            <person name="Priest M."/>
            <person name="Roberts A."/>
            <person name="Saif S."/>
            <person name="Shea T."/>
            <person name="Shenoy N."/>
            <person name="Sisk P."/>
            <person name="Stolte C."/>
            <person name="Sykes S."/>
            <person name="White J."/>
            <person name="Yandava C."/>
            <person name="Wortman J."/>
            <person name="Nusbaum C."/>
            <person name="Birren B."/>
        </authorList>
    </citation>
    <scope>NUCLEOTIDE SEQUENCE</scope>
    <source>
        <strain evidence="2">ERTm2</strain>
    </source>
</reference>
<gene>
    <name evidence="2" type="ORF">NERG_02052</name>
</gene>
<dbReference type="AlphaFoldDB" id="H8ZEN1"/>
<feature type="transmembrane region" description="Helical" evidence="1">
    <location>
        <begin position="109"/>
        <end position="132"/>
    </location>
</feature>
<proteinExistence type="predicted"/>
<keyword evidence="1" id="KW-0472">Membrane</keyword>
<evidence type="ECO:0000256" key="1">
    <source>
        <dbReference type="SAM" id="Phobius"/>
    </source>
</evidence>
<organism evidence="2">
    <name type="scientific">Nematocida ausubeli (strain ATCC PRA-371 / ERTm2)</name>
    <name type="common">Nematode killer fungus</name>
    <dbReference type="NCBI Taxonomy" id="1913371"/>
    <lineage>
        <taxon>Eukaryota</taxon>
        <taxon>Fungi</taxon>
        <taxon>Fungi incertae sedis</taxon>
        <taxon>Microsporidia</taxon>
        <taxon>Nematocida</taxon>
    </lineage>
</organism>
<protein>
    <submittedName>
        <fullName evidence="2">Uncharacterized protein</fullName>
    </submittedName>
</protein>
<feature type="transmembrane region" description="Helical" evidence="1">
    <location>
        <begin position="70"/>
        <end position="89"/>
    </location>
</feature>
<evidence type="ECO:0000313" key="2">
    <source>
        <dbReference type="EMBL" id="EHY64996.1"/>
    </source>
</evidence>